<dbReference type="GO" id="GO:0006355">
    <property type="term" value="P:regulation of DNA-templated transcription"/>
    <property type="evidence" value="ECO:0007669"/>
    <property type="project" value="InterPro"/>
</dbReference>
<keyword evidence="4" id="KW-1185">Reference proteome</keyword>
<dbReference type="Pfam" id="PF08536">
    <property type="entry name" value="Whirly"/>
    <property type="match status" value="1"/>
</dbReference>
<protein>
    <submittedName>
        <fullName evidence="3">DNA binding protein</fullName>
    </submittedName>
</protein>
<dbReference type="AlphaFoldDB" id="A0AAV8C282"/>
<evidence type="ECO:0000313" key="4">
    <source>
        <dbReference type="Proteomes" id="UP001140206"/>
    </source>
</evidence>
<dbReference type="Gene3D" id="2.30.31.10">
    <property type="entry name" value="Transcriptional Coactivator Pc4, Chain A"/>
    <property type="match status" value="1"/>
</dbReference>
<reference evidence="3" key="1">
    <citation type="submission" date="2022-08" db="EMBL/GenBank/DDBJ databases">
        <authorList>
            <person name="Marques A."/>
        </authorList>
    </citation>
    <scope>NUCLEOTIDE SEQUENCE</scope>
    <source>
        <strain evidence="3">RhyPub2mFocal</strain>
        <tissue evidence="3">Leaves</tissue>
    </source>
</reference>
<sequence>MCLHSFPLIISSRARDVKNTLLFNSFHTQHTFSTAAAESTQESSVGRKFASYTLFKGKAALQAYPILPKFCTTSSGFSRMEKNGVVMLVFWPAIGTRKYDWEKKQYFALSPTEVGSLVSLGPSDSCEFFHNPSMKSSAEGQIKKSLTIAPANGQSGYFANLSVMNNLTKTNERLTVAITKAEFAVLRTACSYVLPHIMGWDQVIGQEKQTQPKPVVDRLHPEFEWSR</sequence>
<evidence type="ECO:0000256" key="1">
    <source>
        <dbReference type="ARBA" id="ARBA00006061"/>
    </source>
</evidence>
<proteinExistence type="inferred from homology"/>
<dbReference type="GO" id="GO:0006952">
    <property type="term" value="P:defense response"/>
    <property type="evidence" value="ECO:0007669"/>
    <property type="project" value="InterPro"/>
</dbReference>
<gene>
    <name evidence="3" type="ORF">LUZ62_083057</name>
</gene>
<accession>A0AAV8C282</accession>
<evidence type="ECO:0000256" key="2">
    <source>
        <dbReference type="ARBA" id="ARBA00022946"/>
    </source>
</evidence>
<dbReference type="Proteomes" id="UP001140206">
    <property type="component" value="Chromosome 5"/>
</dbReference>
<name>A0AAV8C282_9POAL</name>
<evidence type="ECO:0000313" key="3">
    <source>
        <dbReference type="EMBL" id="KAJ4748652.1"/>
    </source>
</evidence>
<comment type="caution">
    <text evidence="3">The sequence shown here is derived from an EMBL/GenBank/DDBJ whole genome shotgun (WGS) entry which is preliminary data.</text>
</comment>
<dbReference type="InterPro" id="IPR013742">
    <property type="entry name" value="Whirly"/>
</dbReference>
<organism evidence="3 4">
    <name type="scientific">Rhynchospora pubera</name>
    <dbReference type="NCBI Taxonomy" id="906938"/>
    <lineage>
        <taxon>Eukaryota</taxon>
        <taxon>Viridiplantae</taxon>
        <taxon>Streptophyta</taxon>
        <taxon>Embryophyta</taxon>
        <taxon>Tracheophyta</taxon>
        <taxon>Spermatophyta</taxon>
        <taxon>Magnoliopsida</taxon>
        <taxon>Liliopsida</taxon>
        <taxon>Poales</taxon>
        <taxon>Cyperaceae</taxon>
        <taxon>Cyperoideae</taxon>
        <taxon>Rhynchosporeae</taxon>
        <taxon>Rhynchospora</taxon>
    </lineage>
</organism>
<dbReference type="SUPFAM" id="SSF54447">
    <property type="entry name" value="ssDNA-binding transcriptional regulator domain"/>
    <property type="match status" value="1"/>
</dbReference>
<comment type="similarity">
    <text evidence="1">Belongs to the Whirly family.</text>
</comment>
<dbReference type="PANTHER" id="PTHR31745">
    <property type="entry name" value="SINGLE-STRANDED DNA-BINDING PROTEIN WHY2, MITOCHONDRIAL"/>
    <property type="match status" value="1"/>
</dbReference>
<dbReference type="GO" id="GO:0003697">
    <property type="term" value="F:single-stranded DNA binding"/>
    <property type="evidence" value="ECO:0007669"/>
    <property type="project" value="InterPro"/>
</dbReference>
<dbReference type="InterPro" id="IPR009044">
    <property type="entry name" value="ssDNA-bd_transcriptional_reg"/>
</dbReference>
<dbReference type="PANTHER" id="PTHR31745:SF1">
    <property type="entry name" value="SINGLE-STRANDED DNA-BINDING PROTEIN WHY2, MITOCHONDRIAL"/>
    <property type="match status" value="1"/>
</dbReference>
<dbReference type="EMBL" id="JAMFTS010000005">
    <property type="protein sequence ID" value="KAJ4748652.1"/>
    <property type="molecule type" value="Genomic_DNA"/>
</dbReference>
<keyword evidence="2" id="KW-0809">Transit peptide</keyword>